<sequence>MIEAIEKNLERGVQLLQSISDEDYRNTSIAPYYSSIGTHVRHILDVFDCIFEGLPNKQINLINRKRNNLAENFTKNGIYYFDEITSKLKLIKESDFDQIVEVTDDLGLGIITVNYTLGGILIQAHSHAIHHFASVGYVISQLGIKLPDNDFGFNPTTPRTKPTN</sequence>
<accession>A0A4Y8AX60</accession>
<dbReference type="EMBL" id="SNQI01000001">
    <property type="protein sequence ID" value="TEW77097.1"/>
    <property type="molecule type" value="Genomic_DNA"/>
</dbReference>
<gene>
    <name evidence="1" type="ORF">E2488_04420</name>
</gene>
<name>A0A4Y8AX60_9FLAO</name>
<dbReference type="Gene3D" id="1.20.120.450">
    <property type="entry name" value="dinb family like domain"/>
    <property type="match status" value="1"/>
</dbReference>
<dbReference type="AlphaFoldDB" id="A0A4Y8AX60"/>
<proteinExistence type="predicted"/>
<dbReference type="SUPFAM" id="SSF109854">
    <property type="entry name" value="DinB/YfiT-like putative metalloenzymes"/>
    <property type="match status" value="1"/>
</dbReference>
<evidence type="ECO:0000313" key="2">
    <source>
        <dbReference type="Proteomes" id="UP000298517"/>
    </source>
</evidence>
<keyword evidence="2" id="KW-1185">Reference proteome</keyword>
<reference evidence="1 2" key="1">
    <citation type="journal article" date="2011" name="J. Microbiol.">
        <title>Gramella jeungdoensis sp. nov., isolated from a solar saltern in Korea.</title>
        <authorList>
            <person name="Joung Y."/>
            <person name="Kim H."/>
            <person name="Jang T."/>
            <person name="Ahn T.S."/>
            <person name="Joh K."/>
        </authorList>
    </citation>
    <scope>NUCLEOTIDE SEQUENCE [LARGE SCALE GENOMIC DNA]</scope>
    <source>
        <strain evidence="1 2">KCTC 23123</strain>
    </source>
</reference>
<dbReference type="OrthoDB" id="1162179at2"/>
<organism evidence="1 2">
    <name type="scientific">Gramella jeungdoensis</name>
    <dbReference type="NCBI Taxonomy" id="708091"/>
    <lineage>
        <taxon>Bacteria</taxon>
        <taxon>Pseudomonadati</taxon>
        <taxon>Bacteroidota</taxon>
        <taxon>Flavobacteriia</taxon>
        <taxon>Flavobacteriales</taxon>
        <taxon>Flavobacteriaceae</taxon>
        <taxon>Christiangramia</taxon>
    </lineage>
</organism>
<comment type="caution">
    <text evidence="1">The sequence shown here is derived from an EMBL/GenBank/DDBJ whole genome shotgun (WGS) entry which is preliminary data.</text>
</comment>
<protein>
    <submittedName>
        <fullName evidence="1">DinB family protein</fullName>
    </submittedName>
</protein>
<evidence type="ECO:0000313" key="1">
    <source>
        <dbReference type="EMBL" id="TEW77097.1"/>
    </source>
</evidence>
<dbReference type="Proteomes" id="UP000298517">
    <property type="component" value="Unassembled WGS sequence"/>
</dbReference>
<dbReference type="RefSeq" id="WP_134247105.1">
    <property type="nucleotide sequence ID" value="NZ_SNQI01000001.1"/>
</dbReference>
<dbReference type="InterPro" id="IPR034660">
    <property type="entry name" value="DinB/YfiT-like"/>
</dbReference>